<accession>A0AAD9N2I1</accession>
<dbReference type="EMBL" id="JAODUP010000271">
    <property type="protein sequence ID" value="KAK2154315.1"/>
    <property type="molecule type" value="Genomic_DNA"/>
</dbReference>
<reference evidence="2" key="1">
    <citation type="journal article" date="2023" name="Mol. Biol. Evol.">
        <title>Third-Generation Sequencing Reveals the Adaptive Role of the Epigenome in Three Deep-Sea Polychaetes.</title>
        <authorList>
            <person name="Perez M."/>
            <person name="Aroh O."/>
            <person name="Sun Y."/>
            <person name="Lan Y."/>
            <person name="Juniper S.K."/>
            <person name="Young C.R."/>
            <person name="Angers B."/>
            <person name="Qian P.Y."/>
        </authorList>
    </citation>
    <scope>NUCLEOTIDE SEQUENCE</scope>
    <source>
        <strain evidence="2">P08H-3</strain>
    </source>
</reference>
<organism evidence="2 3">
    <name type="scientific">Paralvinella palmiformis</name>
    <dbReference type="NCBI Taxonomy" id="53620"/>
    <lineage>
        <taxon>Eukaryota</taxon>
        <taxon>Metazoa</taxon>
        <taxon>Spiralia</taxon>
        <taxon>Lophotrochozoa</taxon>
        <taxon>Annelida</taxon>
        <taxon>Polychaeta</taxon>
        <taxon>Sedentaria</taxon>
        <taxon>Canalipalpata</taxon>
        <taxon>Terebellida</taxon>
        <taxon>Terebelliformia</taxon>
        <taxon>Alvinellidae</taxon>
        <taxon>Paralvinella</taxon>
    </lineage>
</organism>
<dbReference type="AlphaFoldDB" id="A0AAD9N2I1"/>
<keyword evidence="3" id="KW-1185">Reference proteome</keyword>
<proteinExistence type="predicted"/>
<name>A0AAD9N2I1_9ANNE</name>
<feature type="region of interest" description="Disordered" evidence="1">
    <location>
        <begin position="77"/>
        <end position="99"/>
    </location>
</feature>
<evidence type="ECO:0000256" key="1">
    <source>
        <dbReference type="SAM" id="MobiDB-lite"/>
    </source>
</evidence>
<protein>
    <submittedName>
        <fullName evidence="2">Uncharacterized protein</fullName>
    </submittedName>
</protein>
<sequence length="218" mass="23713">MEDAMGKTTRSSIRQLFDSTCSPSFGLSVDYSWIVTLETQLTNTIIASSREEGAYLSATMRRGALIFFVVDNSDFNEDTPGVDPNPSESVTPSSGEIKHHNIPTRTVYNSLLASEKSLTEVNTLPVLGHDVASGSSASTPASNSNWMCLEDRGRSTSTYHNNGSSSSSIYYALGPIVLGCLRISEMCTCGTDEEECDILSQERLMRIDDDKDDVDPSI</sequence>
<gene>
    <name evidence="2" type="ORF">LSH36_271g04007</name>
</gene>
<evidence type="ECO:0000313" key="3">
    <source>
        <dbReference type="Proteomes" id="UP001208570"/>
    </source>
</evidence>
<comment type="caution">
    <text evidence="2">The sequence shown here is derived from an EMBL/GenBank/DDBJ whole genome shotgun (WGS) entry which is preliminary data.</text>
</comment>
<dbReference type="Proteomes" id="UP001208570">
    <property type="component" value="Unassembled WGS sequence"/>
</dbReference>
<evidence type="ECO:0000313" key="2">
    <source>
        <dbReference type="EMBL" id="KAK2154315.1"/>
    </source>
</evidence>